<protein>
    <submittedName>
        <fullName evidence="4">Uncharacterized protein</fullName>
    </submittedName>
</protein>
<gene>
    <name evidence="4" type="ORF">CTEN210_06316</name>
</gene>
<evidence type="ECO:0000256" key="1">
    <source>
        <dbReference type="PROSITE-ProRule" id="PRU00221"/>
    </source>
</evidence>
<organism evidence="4 5">
    <name type="scientific">Chaetoceros tenuissimus</name>
    <dbReference type="NCBI Taxonomy" id="426638"/>
    <lineage>
        <taxon>Eukaryota</taxon>
        <taxon>Sar</taxon>
        <taxon>Stramenopiles</taxon>
        <taxon>Ochrophyta</taxon>
        <taxon>Bacillariophyta</taxon>
        <taxon>Coscinodiscophyceae</taxon>
        <taxon>Chaetocerotophycidae</taxon>
        <taxon>Chaetocerotales</taxon>
        <taxon>Chaetocerotaceae</taxon>
        <taxon>Chaetoceros</taxon>
    </lineage>
</organism>
<reference evidence="4 5" key="1">
    <citation type="journal article" date="2021" name="Sci. Rep.">
        <title>The genome of the diatom Chaetoceros tenuissimus carries an ancient integrated fragment of an extant virus.</title>
        <authorList>
            <person name="Hongo Y."/>
            <person name="Kimura K."/>
            <person name="Takaki Y."/>
            <person name="Yoshida Y."/>
            <person name="Baba S."/>
            <person name="Kobayashi G."/>
            <person name="Nagasaki K."/>
            <person name="Hano T."/>
            <person name="Tomaru Y."/>
        </authorList>
    </citation>
    <scope>NUCLEOTIDE SEQUENCE [LARGE SCALE GENOMIC DNA]</scope>
    <source>
        <strain evidence="4 5">NIES-3715</strain>
    </source>
</reference>
<dbReference type="PROSITE" id="PS50082">
    <property type="entry name" value="WD_REPEATS_2"/>
    <property type="match status" value="1"/>
</dbReference>
<dbReference type="SUPFAM" id="SSF50978">
    <property type="entry name" value="WD40 repeat-like"/>
    <property type="match status" value="1"/>
</dbReference>
<evidence type="ECO:0000256" key="3">
    <source>
        <dbReference type="SAM" id="MobiDB-lite"/>
    </source>
</evidence>
<evidence type="ECO:0000313" key="4">
    <source>
        <dbReference type="EMBL" id="GFH49840.1"/>
    </source>
</evidence>
<feature type="coiled-coil region" evidence="2">
    <location>
        <begin position="160"/>
        <end position="187"/>
    </location>
</feature>
<dbReference type="InterPro" id="IPR036322">
    <property type="entry name" value="WD40_repeat_dom_sf"/>
</dbReference>
<dbReference type="Pfam" id="PF00400">
    <property type="entry name" value="WD40"/>
    <property type="match status" value="1"/>
</dbReference>
<dbReference type="Proteomes" id="UP001054902">
    <property type="component" value="Unassembled WGS sequence"/>
</dbReference>
<name>A0AAD3CRQ8_9STRA</name>
<dbReference type="PANTHER" id="PTHR19879">
    <property type="entry name" value="TRANSCRIPTION INITIATION FACTOR TFIID"/>
    <property type="match status" value="1"/>
</dbReference>
<sequence length="787" mass="87148">METNKEANTSSTPDESTKSSPKPFTLADLEKKLASADINADTLTVDPSQFLSINLTSAQDIRAREKQDTSNSGKQDLDPSLPVPDSQEDSSSITEFLSSPEALETANSESEDIDIDFEPIPVETSPYNKPIRHHSIEEIDNQSLLNPDDYQHIFEDEYLADFFDQELQDTKKQEQELTQALNQLNLDTDETTGTDSIPQDNTNHLVQQFHSGLGQSLYCLPCNPDKEETFQYQFDNNIDFGIDPSDIRLREQADFDFDNESLNDEDLQAFLQHVMLSEKNDANMDSQDIQQEDEPFYHVSQRQEALSLATPLVNAFYNEGTERQCFGHKDKIFGVAFSPCGRFFATASEDSTVKIWNVKQNSLVSTISGSSDHECLRVAWASSSWGSGNGSKFERKDGDLILATSGSDGYARILHSLDQAKSWKELAALDHLEEKRKNSVKPEKLNVIEEGDEENEEEKSAQEQKEEVLGTEIYSLQFIDKWSGLPSLESDGSASISAIMTSSEDFIHVWQYNPSAPDQEDTTNEKEENGIINIEKVIDIKFTHLEHGFGGVFVHVNSKNEDQGPDWSDAQLTNIITKTKAFGGDRNPDNLVFVFDAVQCPANNLVGAALSDGTLRLVNGRGICVTILQLPGCQSHLTSFTWDQSGYRLASTVATGHVVLWDIDYGDGRGTVQPVCRAVLEGGHQSGRPLFGARYLGGPNEDLLLSWGIDGKLCLWDSLSTGQIGAPICELVSKADYPIFAVDTYESSAEANENKSSICIAGGNEGGFIGMPCYLYNYSSEAKFSEQ</sequence>
<dbReference type="AlphaFoldDB" id="A0AAD3CRQ8"/>
<proteinExistence type="predicted"/>
<accession>A0AAD3CRQ8</accession>
<dbReference type="InterPro" id="IPR001680">
    <property type="entry name" value="WD40_rpt"/>
</dbReference>
<dbReference type="EMBL" id="BLLK01000038">
    <property type="protein sequence ID" value="GFH49840.1"/>
    <property type="molecule type" value="Genomic_DNA"/>
</dbReference>
<feature type="repeat" description="WD" evidence="1">
    <location>
        <begin position="325"/>
        <end position="366"/>
    </location>
</feature>
<feature type="compositionally biased region" description="Polar residues" evidence="3">
    <location>
        <begin position="1"/>
        <end position="22"/>
    </location>
</feature>
<comment type="caution">
    <text evidence="4">The sequence shown here is derived from an EMBL/GenBank/DDBJ whole genome shotgun (WGS) entry which is preliminary data.</text>
</comment>
<dbReference type="Gene3D" id="2.130.10.10">
    <property type="entry name" value="YVTN repeat-like/Quinoprotein amine dehydrogenase"/>
    <property type="match status" value="2"/>
</dbReference>
<dbReference type="InterPro" id="IPR015943">
    <property type="entry name" value="WD40/YVTN_repeat-like_dom_sf"/>
</dbReference>
<keyword evidence="1" id="KW-0853">WD repeat</keyword>
<keyword evidence="5" id="KW-1185">Reference proteome</keyword>
<feature type="region of interest" description="Disordered" evidence="3">
    <location>
        <begin position="61"/>
        <end position="114"/>
    </location>
</feature>
<dbReference type="PANTHER" id="PTHR19879:SF9">
    <property type="entry name" value="TRANSCRIPTION INITIATION FACTOR TFIID SUBUNIT 5"/>
    <property type="match status" value="1"/>
</dbReference>
<evidence type="ECO:0000256" key="2">
    <source>
        <dbReference type="SAM" id="Coils"/>
    </source>
</evidence>
<dbReference type="PROSITE" id="PS50294">
    <property type="entry name" value="WD_REPEATS_REGION"/>
    <property type="match status" value="1"/>
</dbReference>
<keyword evidence="2" id="KW-0175">Coiled coil</keyword>
<evidence type="ECO:0000313" key="5">
    <source>
        <dbReference type="Proteomes" id="UP001054902"/>
    </source>
</evidence>
<feature type="region of interest" description="Disordered" evidence="3">
    <location>
        <begin position="1"/>
        <end position="25"/>
    </location>
</feature>
<dbReference type="SMART" id="SM00320">
    <property type="entry name" value="WD40"/>
    <property type="match status" value="4"/>
</dbReference>